<evidence type="ECO:0008006" key="3">
    <source>
        <dbReference type="Google" id="ProtNLM"/>
    </source>
</evidence>
<organism evidence="1 2">
    <name type="scientific">Choiromyces venosus 120613-1</name>
    <dbReference type="NCBI Taxonomy" id="1336337"/>
    <lineage>
        <taxon>Eukaryota</taxon>
        <taxon>Fungi</taxon>
        <taxon>Dikarya</taxon>
        <taxon>Ascomycota</taxon>
        <taxon>Pezizomycotina</taxon>
        <taxon>Pezizomycetes</taxon>
        <taxon>Pezizales</taxon>
        <taxon>Tuberaceae</taxon>
        <taxon>Choiromyces</taxon>
    </lineage>
</organism>
<gene>
    <name evidence="1" type="ORF">L873DRAFT_1812310</name>
</gene>
<evidence type="ECO:0000313" key="1">
    <source>
        <dbReference type="EMBL" id="RPA95781.1"/>
    </source>
</evidence>
<proteinExistence type="predicted"/>
<feature type="non-terminal residue" evidence="1">
    <location>
        <position position="1"/>
    </location>
</feature>
<feature type="non-terminal residue" evidence="1">
    <location>
        <position position="64"/>
    </location>
</feature>
<accession>A0A3N4JGF9</accession>
<keyword evidence="2" id="KW-1185">Reference proteome</keyword>
<dbReference type="Proteomes" id="UP000276215">
    <property type="component" value="Unassembled WGS sequence"/>
</dbReference>
<evidence type="ECO:0000313" key="2">
    <source>
        <dbReference type="Proteomes" id="UP000276215"/>
    </source>
</evidence>
<dbReference type="AlphaFoldDB" id="A0A3N4JGF9"/>
<dbReference type="EMBL" id="ML120421">
    <property type="protein sequence ID" value="RPA95781.1"/>
    <property type="molecule type" value="Genomic_DNA"/>
</dbReference>
<reference evidence="1 2" key="1">
    <citation type="journal article" date="2018" name="Nat. Ecol. Evol.">
        <title>Pezizomycetes genomes reveal the molecular basis of ectomycorrhizal truffle lifestyle.</title>
        <authorList>
            <person name="Murat C."/>
            <person name="Payen T."/>
            <person name="Noel B."/>
            <person name="Kuo A."/>
            <person name="Morin E."/>
            <person name="Chen J."/>
            <person name="Kohler A."/>
            <person name="Krizsan K."/>
            <person name="Balestrini R."/>
            <person name="Da Silva C."/>
            <person name="Montanini B."/>
            <person name="Hainaut M."/>
            <person name="Levati E."/>
            <person name="Barry K.W."/>
            <person name="Belfiori B."/>
            <person name="Cichocki N."/>
            <person name="Clum A."/>
            <person name="Dockter R.B."/>
            <person name="Fauchery L."/>
            <person name="Guy J."/>
            <person name="Iotti M."/>
            <person name="Le Tacon F."/>
            <person name="Lindquist E.A."/>
            <person name="Lipzen A."/>
            <person name="Malagnac F."/>
            <person name="Mello A."/>
            <person name="Molinier V."/>
            <person name="Miyauchi S."/>
            <person name="Poulain J."/>
            <person name="Riccioni C."/>
            <person name="Rubini A."/>
            <person name="Sitrit Y."/>
            <person name="Splivallo R."/>
            <person name="Traeger S."/>
            <person name="Wang M."/>
            <person name="Zifcakova L."/>
            <person name="Wipf D."/>
            <person name="Zambonelli A."/>
            <person name="Paolocci F."/>
            <person name="Nowrousian M."/>
            <person name="Ottonello S."/>
            <person name="Baldrian P."/>
            <person name="Spatafora J.W."/>
            <person name="Henrissat B."/>
            <person name="Nagy L.G."/>
            <person name="Aury J.M."/>
            <person name="Wincker P."/>
            <person name="Grigoriev I.V."/>
            <person name="Bonfante P."/>
            <person name="Martin F.M."/>
        </authorList>
    </citation>
    <scope>NUCLEOTIDE SEQUENCE [LARGE SCALE GENOMIC DNA]</scope>
    <source>
        <strain evidence="1 2">120613-1</strain>
    </source>
</reference>
<sequence length="64" mass="7335">IVQMNVNNSREHGVWIPLDHRAAILALPWYGEKSWPEIATCLGVYPETARRLIERGKVLSTFMV</sequence>
<protein>
    <recommendedName>
        <fullName evidence="3">HTH psq-type domain-containing protein</fullName>
    </recommendedName>
</protein>
<name>A0A3N4JGF9_9PEZI</name>